<evidence type="ECO:0000256" key="1">
    <source>
        <dbReference type="SAM" id="MobiDB-lite"/>
    </source>
</evidence>
<proteinExistence type="predicted"/>
<dbReference type="CDD" id="cd21788">
    <property type="entry name" value="Rad21_Rec8_M_SpRad21p-like"/>
    <property type="match status" value="1"/>
</dbReference>
<dbReference type="AlphaFoldDB" id="A0A139GTS3"/>
<feature type="region of interest" description="Disordered" evidence="1">
    <location>
        <begin position="169"/>
        <end position="221"/>
    </location>
</feature>
<organism evidence="2 3">
    <name type="scientific">Pseudocercospora eumusae</name>
    <dbReference type="NCBI Taxonomy" id="321146"/>
    <lineage>
        <taxon>Eukaryota</taxon>
        <taxon>Fungi</taxon>
        <taxon>Dikarya</taxon>
        <taxon>Ascomycota</taxon>
        <taxon>Pezizomycotina</taxon>
        <taxon>Dothideomycetes</taxon>
        <taxon>Dothideomycetidae</taxon>
        <taxon>Mycosphaerellales</taxon>
        <taxon>Mycosphaerellaceae</taxon>
        <taxon>Pseudocercospora</taxon>
    </lineage>
</organism>
<name>A0A139GTS3_9PEZI</name>
<evidence type="ECO:0000313" key="3">
    <source>
        <dbReference type="Proteomes" id="UP000070133"/>
    </source>
</evidence>
<keyword evidence="3" id="KW-1185">Reference proteome</keyword>
<comment type="caution">
    <text evidence="2">The sequence shown here is derived from an EMBL/GenBank/DDBJ whole genome shotgun (WGS) entry which is preliminary data.</text>
</comment>
<dbReference type="STRING" id="321146.A0A139GTS3"/>
<protein>
    <submittedName>
        <fullName evidence="2">Uncharacterized protein</fullName>
    </submittedName>
</protein>
<dbReference type="EMBL" id="LFZN01000440">
    <property type="protein sequence ID" value="KXS93585.1"/>
    <property type="molecule type" value="Genomic_DNA"/>
</dbReference>
<accession>A0A139GTS3</accession>
<reference evidence="2 3" key="1">
    <citation type="submission" date="2015-07" db="EMBL/GenBank/DDBJ databases">
        <title>Comparative genomics of the Sigatoka disease complex on banana suggests a link between parallel evolutionary changes in Pseudocercospora fijiensis and Pseudocercospora eumusae and increased virulence on the banana host.</title>
        <authorList>
            <person name="Chang T.-C."/>
            <person name="Salvucci A."/>
            <person name="Crous P.W."/>
            <person name="Stergiopoulos I."/>
        </authorList>
    </citation>
    <scope>NUCLEOTIDE SEQUENCE [LARGE SCALE GENOMIC DNA]</scope>
    <source>
        <strain evidence="2 3">CBS 114824</strain>
    </source>
</reference>
<dbReference type="Proteomes" id="UP000070133">
    <property type="component" value="Unassembled WGS sequence"/>
</dbReference>
<sequence length="391" mass="44943">MPPSGTFEYTAAKADLESSLACHSDDAKIFSCTHWLERNFRATRHYAWSAWARCAYLQERFPAQWHQWLTSFELRGEILEHFNNFEKSRDRVSAKKAKVEQAWPSFQWDFKYAPETWTVGLLEKLVLLSSRTVGQGPQMIDEMSKTVRERYKSSKSSVRYLRPRDLDSIIGRHQAPPPLPPPPPPPTLPASAKASSPFLDDAPSIEQGRTAPTPLPDESTIFEDGRRSVEPDLEKTFQLDNLLQDDGGEEDLAPCRKRRKVVVRMMDNETEIHNSQIKKMQEDRSAITKAPTYLARDPLLLQLQRNGRSNLMDGQMRGWAPELRLFSFEAACKAADVRRLEAERKETAAAILEAVEGIVSREQALSRPEEELAESRAYLELLRWRRPKHWQ</sequence>
<feature type="compositionally biased region" description="Pro residues" evidence="1">
    <location>
        <begin position="175"/>
        <end position="188"/>
    </location>
</feature>
<evidence type="ECO:0000313" key="2">
    <source>
        <dbReference type="EMBL" id="KXS93585.1"/>
    </source>
</evidence>
<gene>
    <name evidence="2" type="ORF">AC578_7810</name>
</gene>